<protein>
    <submittedName>
        <fullName evidence="2">Esterase/lipase family protein</fullName>
    </submittedName>
</protein>
<dbReference type="Proteomes" id="UP001595384">
    <property type="component" value="Unassembled WGS sequence"/>
</dbReference>
<dbReference type="PANTHER" id="PTHR37946">
    <property type="entry name" value="SLL1969 PROTEIN"/>
    <property type="match status" value="1"/>
</dbReference>
<dbReference type="InterPro" id="IPR029058">
    <property type="entry name" value="AB_hydrolase_fold"/>
</dbReference>
<evidence type="ECO:0000259" key="1">
    <source>
        <dbReference type="Pfam" id="PF07819"/>
    </source>
</evidence>
<accession>A0ABV7CA29</accession>
<dbReference type="SUPFAM" id="SSF53474">
    <property type="entry name" value="alpha/beta-Hydrolases"/>
    <property type="match status" value="1"/>
</dbReference>
<dbReference type="RefSeq" id="WP_123014757.1">
    <property type="nucleotide sequence ID" value="NZ_AP024912.1"/>
</dbReference>
<feature type="domain" description="GPI inositol-deacylase PGAP1-like alpha/beta" evidence="1">
    <location>
        <begin position="59"/>
        <end position="99"/>
    </location>
</feature>
<reference evidence="3" key="1">
    <citation type="journal article" date="2019" name="Int. J. Syst. Evol. Microbiol.">
        <title>The Global Catalogue of Microorganisms (GCM) 10K type strain sequencing project: providing services to taxonomists for standard genome sequencing and annotation.</title>
        <authorList>
            <consortium name="The Broad Institute Genomics Platform"/>
            <consortium name="The Broad Institute Genome Sequencing Center for Infectious Disease"/>
            <person name="Wu L."/>
            <person name="Ma J."/>
        </authorList>
    </citation>
    <scope>NUCLEOTIDE SEQUENCE [LARGE SCALE GENOMIC DNA]</scope>
    <source>
        <strain evidence="3">KCTC 62784</strain>
    </source>
</reference>
<dbReference type="Gene3D" id="3.40.50.1820">
    <property type="entry name" value="alpha/beta hydrolase"/>
    <property type="match status" value="1"/>
</dbReference>
<evidence type="ECO:0000313" key="2">
    <source>
        <dbReference type="EMBL" id="MFC3023603.1"/>
    </source>
</evidence>
<comment type="caution">
    <text evidence="2">The sequence shown here is derived from an EMBL/GenBank/DDBJ whole genome shotgun (WGS) entry which is preliminary data.</text>
</comment>
<dbReference type="EMBL" id="JBHRSE010000046">
    <property type="protein sequence ID" value="MFC3023603.1"/>
    <property type="molecule type" value="Genomic_DNA"/>
</dbReference>
<evidence type="ECO:0000313" key="3">
    <source>
        <dbReference type="Proteomes" id="UP001595384"/>
    </source>
</evidence>
<dbReference type="Pfam" id="PF07819">
    <property type="entry name" value="PGAP1"/>
    <property type="match status" value="1"/>
</dbReference>
<sequence>MNIVILHGLYMNASVMKPLSERLAAMGHTTHLINYSTTHIKPEALFKEIDDALAESGNALVGHSLGGLMIQRYLKDRQLSVEQVSHVVTLGSPMQGARIVKGIEKIGMGSILGNSVDFGLEPKDNVWDLPQSLGCIAGKIQVGFLPLFYGFKDASDGTVTIDETRIEGMKDHVATSNTHLSLLYSDEVIGHIEHFLHHDHFATP</sequence>
<dbReference type="PANTHER" id="PTHR37946:SF1">
    <property type="entry name" value="SLL1969 PROTEIN"/>
    <property type="match status" value="1"/>
</dbReference>
<dbReference type="InterPro" id="IPR012908">
    <property type="entry name" value="PGAP1-ab_dom-like"/>
</dbReference>
<keyword evidence="3" id="KW-1185">Reference proteome</keyword>
<organism evidence="2 3">
    <name type="scientific">Vibrio zhugei</name>
    <dbReference type="NCBI Taxonomy" id="2479546"/>
    <lineage>
        <taxon>Bacteria</taxon>
        <taxon>Pseudomonadati</taxon>
        <taxon>Pseudomonadota</taxon>
        <taxon>Gammaproteobacteria</taxon>
        <taxon>Vibrionales</taxon>
        <taxon>Vibrionaceae</taxon>
        <taxon>Vibrio</taxon>
    </lineage>
</organism>
<proteinExistence type="predicted"/>
<gene>
    <name evidence="2" type="ORF">ACFODT_07175</name>
</gene>
<name>A0ABV7CA29_9VIBR</name>